<dbReference type="Pfam" id="PF00379">
    <property type="entry name" value="Chitin_bind_4"/>
    <property type="match status" value="1"/>
</dbReference>
<accession>A0A1J1IQV6</accession>
<feature type="signal peptide" evidence="3">
    <location>
        <begin position="1"/>
        <end position="20"/>
    </location>
</feature>
<evidence type="ECO:0000256" key="2">
    <source>
        <dbReference type="SAM" id="MobiDB-lite"/>
    </source>
</evidence>
<keyword evidence="5" id="KW-1185">Reference proteome</keyword>
<organism evidence="4 5">
    <name type="scientific">Clunio marinus</name>
    <dbReference type="NCBI Taxonomy" id="568069"/>
    <lineage>
        <taxon>Eukaryota</taxon>
        <taxon>Metazoa</taxon>
        <taxon>Ecdysozoa</taxon>
        <taxon>Arthropoda</taxon>
        <taxon>Hexapoda</taxon>
        <taxon>Insecta</taxon>
        <taxon>Pterygota</taxon>
        <taxon>Neoptera</taxon>
        <taxon>Endopterygota</taxon>
        <taxon>Diptera</taxon>
        <taxon>Nematocera</taxon>
        <taxon>Chironomoidea</taxon>
        <taxon>Chironomidae</taxon>
        <taxon>Clunio</taxon>
    </lineage>
</organism>
<reference evidence="4 5" key="1">
    <citation type="submission" date="2015-04" db="EMBL/GenBank/DDBJ databases">
        <authorList>
            <person name="Syromyatnikov M.Y."/>
            <person name="Popov V.N."/>
        </authorList>
    </citation>
    <scope>NUCLEOTIDE SEQUENCE [LARGE SCALE GENOMIC DNA]</scope>
</reference>
<feature type="region of interest" description="Disordered" evidence="2">
    <location>
        <begin position="228"/>
        <end position="271"/>
    </location>
</feature>
<protein>
    <submittedName>
        <fullName evidence="4">CLUMA_CG015247, isoform A</fullName>
    </submittedName>
</protein>
<dbReference type="AlphaFoldDB" id="A0A1J1IQV6"/>
<dbReference type="InterPro" id="IPR000618">
    <property type="entry name" value="Insect_cuticle"/>
</dbReference>
<evidence type="ECO:0000313" key="4">
    <source>
        <dbReference type="EMBL" id="CRL01932.1"/>
    </source>
</evidence>
<sequence>MIKQTVILCIIIEAFGLSYADSVMTLNHPDKNGYAQVVPGSEKHKYGYELKDNKHFHHTTTEKDGVRLGCYGYELEGKKYSTQYVADSRGYRTVTNQDLITVYPKSGGKRKASFVDELVSENVQYVFPEGCKGIDVLIDNSSRLRNIDEPEDDLNDVQPKLPVTLKTTYKPYVYSTPPNTYIPPGPLHIYTPNQINGTPNKPPTVYLPPKGPNDLYLPPPTVPKPANTYLPPATTTKAKPTITYLPPTTPKPPNTYLPPKDPSNIYLPPNTTPKPSHIYLPPVTQATKPKPKPPLSPNIAILRPPVLPECDNSCCQKKSGGMFVIPIPLKNFNSNECCARTAELILPLNQFDHDSVKKLKESMIEEIDAKELIRNILKSLL</sequence>
<name>A0A1J1IQV6_9DIPT</name>
<dbReference type="OrthoDB" id="6750008at2759"/>
<dbReference type="EMBL" id="CVRI01000057">
    <property type="protein sequence ID" value="CRL01932.1"/>
    <property type="molecule type" value="Genomic_DNA"/>
</dbReference>
<evidence type="ECO:0000256" key="1">
    <source>
        <dbReference type="PROSITE-ProRule" id="PRU00497"/>
    </source>
</evidence>
<dbReference type="PROSITE" id="PS51155">
    <property type="entry name" value="CHIT_BIND_RR_2"/>
    <property type="match status" value="1"/>
</dbReference>
<evidence type="ECO:0000313" key="5">
    <source>
        <dbReference type="Proteomes" id="UP000183832"/>
    </source>
</evidence>
<keyword evidence="1" id="KW-0193">Cuticle</keyword>
<dbReference type="Proteomes" id="UP000183832">
    <property type="component" value="Unassembled WGS sequence"/>
</dbReference>
<feature type="compositionally biased region" description="Pro residues" evidence="2">
    <location>
        <begin position="247"/>
        <end position="261"/>
    </location>
</feature>
<feature type="chain" id="PRO_5012565865" evidence="3">
    <location>
        <begin position="21"/>
        <end position="381"/>
    </location>
</feature>
<keyword evidence="3" id="KW-0732">Signal</keyword>
<gene>
    <name evidence="4" type="ORF">CLUMA_CG015247</name>
</gene>
<evidence type="ECO:0000256" key="3">
    <source>
        <dbReference type="SAM" id="SignalP"/>
    </source>
</evidence>
<feature type="compositionally biased region" description="Low complexity" evidence="2">
    <location>
        <begin position="228"/>
        <end position="245"/>
    </location>
</feature>
<dbReference type="GO" id="GO:0042302">
    <property type="term" value="F:structural constituent of cuticle"/>
    <property type="evidence" value="ECO:0007669"/>
    <property type="project" value="UniProtKB-UniRule"/>
</dbReference>
<proteinExistence type="predicted"/>